<evidence type="ECO:0000256" key="1">
    <source>
        <dbReference type="SAM" id="MobiDB-lite"/>
    </source>
</evidence>
<feature type="region of interest" description="Disordered" evidence="1">
    <location>
        <begin position="56"/>
        <end position="81"/>
    </location>
</feature>
<evidence type="ECO:0000313" key="3">
    <source>
        <dbReference type="Proteomes" id="UP000326396"/>
    </source>
</evidence>
<sequence length="168" mass="19675">MVRDNSLWCDIPPVGCESQSTTKRPKPNESMGSANAHININLDDEDININLDRDGPRIFYEPDRPTRKGKRSAASSSSHEELIQQMAEFNSFNKEGSQQRFCLREEKLRVLQEEKDARIQLMRRQQQALDEQQKVVDLEFMMKDHTIYQEPMLQLILDRKREIAARWG</sequence>
<organism evidence="2 3">
    <name type="scientific">Mikania micrantha</name>
    <name type="common">bitter vine</name>
    <dbReference type="NCBI Taxonomy" id="192012"/>
    <lineage>
        <taxon>Eukaryota</taxon>
        <taxon>Viridiplantae</taxon>
        <taxon>Streptophyta</taxon>
        <taxon>Embryophyta</taxon>
        <taxon>Tracheophyta</taxon>
        <taxon>Spermatophyta</taxon>
        <taxon>Magnoliopsida</taxon>
        <taxon>eudicotyledons</taxon>
        <taxon>Gunneridae</taxon>
        <taxon>Pentapetalae</taxon>
        <taxon>asterids</taxon>
        <taxon>campanulids</taxon>
        <taxon>Asterales</taxon>
        <taxon>Asteraceae</taxon>
        <taxon>Asteroideae</taxon>
        <taxon>Heliantheae alliance</taxon>
        <taxon>Eupatorieae</taxon>
        <taxon>Mikania</taxon>
    </lineage>
</organism>
<evidence type="ECO:0008006" key="4">
    <source>
        <dbReference type="Google" id="ProtNLM"/>
    </source>
</evidence>
<reference evidence="2 3" key="1">
    <citation type="submission" date="2019-05" db="EMBL/GenBank/DDBJ databases">
        <title>Mikania micrantha, genome provides insights into the molecular mechanism of rapid growth.</title>
        <authorList>
            <person name="Liu B."/>
        </authorList>
    </citation>
    <scope>NUCLEOTIDE SEQUENCE [LARGE SCALE GENOMIC DNA]</scope>
    <source>
        <strain evidence="2">NLD-2019</strain>
        <tissue evidence="2">Leaf</tissue>
    </source>
</reference>
<accession>A0A5N6NUM2</accession>
<dbReference type="AlphaFoldDB" id="A0A5N6NUM2"/>
<feature type="region of interest" description="Disordered" evidence="1">
    <location>
        <begin position="13"/>
        <end position="36"/>
    </location>
</feature>
<evidence type="ECO:0000313" key="2">
    <source>
        <dbReference type="EMBL" id="KAD5317843.1"/>
    </source>
</evidence>
<protein>
    <recommendedName>
        <fullName evidence="4">No apical meristem-associated C-terminal domain-containing protein</fullName>
    </recommendedName>
</protein>
<gene>
    <name evidence="2" type="ORF">E3N88_17789</name>
</gene>
<name>A0A5N6NUM2_9ASTR</name>
<proteinExistence type="predicted"/>
<dbReference type="EMBL" id="SZYD01000009">
    <property type="protein sequence ID" value="KAD5317843.1"/>
    <property type="molecule type" value="Genomic_DNA"/>
</dbReference>
<comment type="caution">
    <text evidence="2">The sequence shown here is derived from an EMBL/GenBank/DDBJ whole genome shotgun (WGS) entry which is preliminary data.</text>
</comment>
<keyword evidence="3" id="KW-1185">Reference proteome</keyword>
<dbReference type="Proteomes" id="UP000326396">
    <property type="component" value="Linkage Group LG17"/>
</dbReference>
<feature type="compositionally biased region" description="Basic and acidic residues" evidence="1">
    <location>
        <begin position="56"/>
        <end position="66"/>
    </location>
</feature>